<dbReference type="WBParaSite" id="ES5_v2.g26391.t1">
    <property type="protein sequence ID" value="ES5_v2.g26391.t1"/>
    <property type="gene ID" value="ES5_v2.g26391"/>
</dbReference>
<protein>
    <submittedName>
        <fullName evidence="2">Uncharacterized protein</fullName>
    </submittedName>
</protein>
<reference evidence="2" key="1">
    <citation type="submission" date="2022-11" db="UniProtKB">
        <authorList>
            <consortium name="WormBaseParasite"/>
        </authorList>
    </citation>
    <scope>IDENTIFICATION</scope>
</reference>
<proteinExistence type="predicted"/>
<dbReference type="Proteomes" id="UP000887579">
    <property type="component" value="Unplaced"/>
</dbReference>
<evidence type="ECO:0000313" key="1">
    <source>
        <dbReference type="Proteomes" id="UP000887579"/>
    </source>
</evidence>
<evidence type="ECO:0000313" key="2">
    <source>
        <dbReference type="WBParaSite" id="ES5_v2.g26391.t1"/>
    </source>
</evidence>
<organism evidence="1 2">
    <name type="scientific">Panagrolaimus sp. ES5</name>
    <dbReference type="NCBI Taxonomy" id="591445"/>
    <lineage>
        <taxon>Eukaryota</taxon>
        <taxon>Metazoa</taxon>
        <taxon>Ecdysozoa</taxon>
        <taxon>Nematoda</taxon>
        <taxon>Chromadorea</taxon>
        <taxon>Rhabditida</taxon>
        <taxon>Tylenchina</taxon>
        <taxon>Panagrolaimomorpha</taxon>
        <taxon>Panagrolaimoidea</taxon>
        <taxon>Panagrolaimidae</taxon>
        <taxon>Panagrolaimus</taxon>
    </lineage>
</organism>
<accession>A0AC34GAG9</accession>
<sequence>MTEKENEFIELEELDQLKRSGVSEVYKEMSVIQNNINAMNRESKFVDTEIDYIDKEIEKIEIAMKLHAESGECFLINGRDNLSAPLETTSCNRKNESPEIIVIKEILKPINENEKIDESW</sequence>
<name>A0AC34GAG9_9BILA</name>